<dbReference type="Pfam" id="PF02254">
    <property type="entry name" value="TrkA_N"/>
    <property type="match status" value="1"/>
</dbReference>
<feature type="domain" description="RCK C-terminal" evidence="1">
    <location>
        <begin position="136"/>
        <end position="222"/>
    </location>
</feature>
<accession>H7EHB1</accession>
<dbReference type="PATRIC" id="fig|907348.3.peg.171"/>
<dbReference type="GO" id="GO:0008324">
    <property type="term" value="F:monoatomic cation transmembrane transporter activity"/>
    <property type="evidence" value="ECO:0007669"/>
    <property type="project" value="InterPro"/>
</dbReference>
<organism evidence="2 3">
    <name type="scientific">Treponema saccharophilum DSM 2985</name>
    <dbReference type="NCBI Taxonomy" id="907348"/>
    <lineage>
        <taxon>Bacteria</taxon>
        <taxon>Pseudomonadati</taxon>
        <taxon>Spirochaetota</taxon>
        <taxon>Spirochaetia</taxon>
        <taxon>Spirochaetales</taxon>
        <taxon>Treponemataceae</taxon>
        <taxon>Treponema</taxon>
    </lineage>
</organism>
<dbReference type="eggNOG" id="COG0569">
    <property type="taxonomic scope" value="Bacteria"/>
</dbReference>
<reference evidence="2 3" key="1">
    <citation type="submission" date="2011-09" db="EMBL/GenBank/DDBJ databases">
        <title>The draft genome of Treponema saccharophilum DSM 2985.</title>
        <authorList>
            <consortium name="US DOE Joint Genome Institute (JGI-PGF)"/>
            <person name="Lucas S."/>
            <person name="Copeland A."/>
            <person name="Lapidus A."/>
            <person name="Glavina del Rio T."/>
            <person name="Dalin E."/>
            <person name="Tice H."/>
            <person name="Bruce D."/>
            <person name="Goodwin L."/>
            <person name="Pitluck S."/>
            <person name="Peters L."/>
            <person name="Kyrpides N."/>
            <person name="Mavromatis K."/>
            <person name="Ivanova N."/>
            <person name="Markowitz V."/>
            <person name="Cheng J.-F."/>
            <person name="Hugenholtz P."/>
            <person name="Woyke T."/>
            <person name="Wu D."/>
            <person name="Gronow S."/>
            <person name="Wellnitz S."/>
            <person name="Brambilla E."/>
            <person name="Klenk H.-P."/>
            <person name="Eisen J.A."/>
        </authorList>
    </citation>
    <scope>NUCLEOTIDE SEQUENCE [LARGE SCALE GENOMIC DNA]</scope>
    <source>
        <strain evidence="2 3">DSM 2985</strain>
    </source>
</reference>
<proteinExistence type="predicted"/>
<comment type="caution">
    <text evidence="2">The sequence shown here is derived from an EMBL/GenBank/DDBJ whole genome shotgun (WGS) entry which is preliminary data.</text>
</comment>
<dbReference type="OrthoDB" id="350291at2"/>
<dbReference type="InterPro" id="IPR036721">
    <property type="entry name" value="RCK_C_sf"/>
</dbReference>
<dbReference type="Pfam" id="PF02080">
    <property type="entry name" value="TrkA_C"/>
    <property type="match status" value="1"/>
</dbReference>
<protein>
    <submittedName>
        <fullName evidence="2">TrkA-N domain protein</fullName>
    </submittedName>
</protein>
<keyword evidence="3" id="KW-1185">Reference proteome</keyword>
<dbReference type="Proteomes" id="UP000003571">
    <property type="component" value="Unassembled WGS sequence"/>
</dbReference>
<evidence type="ECO:0000313" key="3">
    <source>
        <dbReference type="Proteomes" id="UP000003571"/>
    </source>
</evidence>
<dbReference type="InterPro" id="IPR006037">
    <property type="entry name" value="RCK_C"/>
</dbReference>
<dbReference type="RefSeq" id="WP_002701944.1">
    <property type="nucleotide sequence ID" value="NZ_AGRW01000025.1"/>
</dbReference>
<dbReference type="InterPro" id="IPR003148">
    <property type="entry name" value="RCK_N"/>
</dbReference>
<dbReference type="InterPro" id="IPR050721">
    <property type="entry name" value="Trk_Ktr_HKT_K-transport"/>
</dbReference>
<dbReference type="Gene3D" id="3.40.50.720">
    <property type="entry name" value="NAD(P)-binding Rossmann-like Domain"/>
    <property type="match status" value="1"/>
</dbReference>
<evidence type="ECO:0000313" key="2">
    <source>
        <dbReference type="EMBL" id="EIC03031.1"/>
    </source>
</evidence>
<dbReference type="EMBL" id="AGRW01000025">
    <property type="protein sequence ID" value="EIC03031.1"/>
    <property type="molecule type" value="Genomic_DNA"/>
</dbReference>
<dbReference type="PANTHER" id="PTHR43833:SF7">
    <property type="entry name" value="KTR SYSTEM POTASSIUM UPTAKE PROTEIN C"/>
    <property type="match status" value="1"/>
</dbReference>
<dbReference type="PANTHER" id="PTHR43833">
    <property type="entry name" value="POTASSIUM CHANNEL PROTEIN 2-RELATED-RELATED"/>
    <property type="match status" value="1"/>
</dbReference>
<dbReference type="STRING" id="907348.TresaDRAFT_2485"/>
<sequence length="244" mass="27161">MGTISIIGLGNFACRIIDELYALDRTEVFVADKDRVKIEQYRDKVKDAQILDVINFDLLRKIVPEDTTHAIVDMGHDNTEAAILVTNYLHKMNIENIIVKSQGDTNAEILKLVGATQVVLPDLDAAQKIVQLLVSSSVYDFLQVSSLFSMAEVSVKPELSGKTLADVEFRKKYRLNVIAYRTGEGTELSLVRSADFALITGQHLLVAGTEADIKEYIGTNAEADSAVSKIRRLDLMSKLFRKNR</sequence>
<dbReference type="SUPFAM" id="SSF116726">
    <property type="entry name" value="TrkA C-terminal domain-like"/>
    <property type="match status" value="1"/>
</dbReference>
<name>H7EHB1_9SPIR</name>
<dbReference type="SUPFAM" id="SSF51735">
    <property type="entry name" value="NAD(P)-binding Rossmann-fold domains"/>
    <property type="match status" value="1"/>
</dbReference>
<dbReference type="InterPro" id="IPR036291">
    <property type="entry name" value="NAD(P)-bd_dom_sf"/>
</dbReference>
<dbReference type="PROSITE" id="PS51202">
    <property type="entry name" value="RCK_C"/>
    <property type="match status" value="1"/>
</dbReference>
<evidence type="ECO:0000259" key="1">
    <source>
        <dbReference type="PROSITE" id="PS51202"/>
    </source>
</evidence>
<dbReference type="GO" id="GO:0006813">
    <property type="term" value="P:potassium ion transport"/>
    <property type="evidence" value="ECO:0007669"/>
    <property type="project" value="InterPro"/>
</dbReference>
<gene>
    <name evidence="2" type="ORF">TresaDRAFT_2485</name>
</gene>
<dbReference type="AlphaFoldDB" id="H7EHB1"/>
<dbReference type="Gene3D" id="3.30.70.1450">
    <property type="entry name" value="Regulator of K+ conductance, C-terminal domain"/>
    <property type="match status" value="1"/>
</dbReference>